<dbReference type="InParanoid" id="A0A6C2YRA6"/>
<dbReference type="PANTHER" id="PTHR43019">
    <property type="entry name" value="SERINE ENDOPROTEASE DEGS"/>
    <property type="match status" value="1"/>
</dbReference>
<keyword evidence="2" id="KW-0732">Signal</keyword>
<dbReference type="KEGG" id="tim:GMBLW1_00730"/>
<dbReference type="SUPFAM" id="SSF50156">
    <property type="entry name" value="PDZ domain-like"/>
    <property type="match status" value="1"/>
</dbReference>
<dbReference type="RefSeq" id="WP_162659033.1">
    <property type="nucleotide sequence ID" value="NZ_LR593887.1"/>
</dbReference>
<feature type="region of interest" description="Disordered" evidence="1">
    <location>
        <begin position="343"/>
        <end position="382"/>
    </location>
</feature>
<feature type="signal peptide" evidence="2">
    <location>
        <begin position="1"/>
        <end position="35"/>
    </location>
</feature>
<dbReference type="GO" id="GO:0004252">
    <property type="term" value="F:serine-type endopeptidase activity"/>
    <property type="evidence" value="ECO:0007669"/>
    <property type="project" value="InterPro"/>
</dbReference>
<dbReference type="InterPro" id="IPR036034">
    <property type="entry name" value="PDZ_sf"/>
</dbReference>
<dbReference type="AlphaFoldDB" id="A0A6C2YRA6"/>
<evidence type="ECO:0000313" key="4">
    <source>
        <dbReference type="Proteomes" id="UP000464378"/>
    </source>
</evidence>
<keyword evidence="4" id="KW-1185">Reference proteome</keyword>
<proteinExistence type="predicted"/>
<dbReference type="Gene3D" id="2.40.10.120">
    <property type="match status" value="1"/>
</dbReference>
<feature type="compositionally biased region" description="Pro residues" evidence="1">
    <location>
        <begin position="352"/>
        <end position="379"/>
    </location>
</feature>
<evidence type="ECO:0000256" key="2">
    <source>
        <dbReference type="SAM" id="SignalP"/>
    </source>
</evidence>
<dbReference type="Pfam" id="PF13365">
    <property type="entry name" value="Trypsin_2"/>
    <property type="match status" value="1"/>
</dbReference>
<dbReference type="Gene3D" id="2.30.42.10">
    <property type="match status" value="1"/>
</dbReference>
<reference evidence="3" key="1">
    <citation type="submission" date="2019-04" db="EMBL/GenBank/DDBJ databases">
        <authorList>
            <consortium name="Science for Life Laboratories"/>
        </authorList>
    </citation>
    <scope>NUCLEOTIDE SEQUENCE</scope>
    <source>
        <strain evidence="3">MBLW1</strain>
    </source>
</reference>
<accession>A0A6C2YRA6</accession>
<dbReference type="InterPro" id="IPR009003">
    <property type="entry name" value="Peptidase_S1_PA"/>
</dbReference>
<feature type="chain" id="PRO_5036172822" description="PDZ domain-containing protein" evidence="2">
    <location>
        <begin position="36"/>
        <end position="617"/>
    </location>
</feature>
<dbReference type="EMBL" id="LR586016">
    <property type="protein sequence ID" value="VIP03887.1"/>
    <property type="molecule type" value="Genomic_DNA"/>
</dbReference>
<dbReference type="PANTHER" id="PTHR43019:SF62">
    <property type="entry name" value="SERINE ENDOPROTEASE DEGS"/>
    <property type="match status" value="1"/>
</dbReference>
<protein>
    <recommendedName>
        <fullName evidence="5">PDZ domain-containing protein</fullName>
    </recommendedName>
</protein>
<dbReference type="SUPFAM" id="SSF50494">
    <property type="entry name" value="Trypsin-like serine proteases"/>
    <property type="match status" value="1"/>
</dbReference>
<evidence type="ECO:0000256" key="1">
    <source>
        <dbReference type="SAM" id="MobiDB-lite"/>
    </source>
</evidence>
<evidence type="ECO:0000313" key="3">
    <source>
        <dbReference type="EMBL" id="VIP03887.1"/>
    </source>
</evidence>
<dbReference type="GO" id="GO:0006508">
    <property type="term" value="P:proteolysis"/>
    <property type="evidence" value="ECO:0007669"/>
    <property type="project" value="InterPro"/>
</dbReference>
<dbReference type="EMBL" id="LR593887">
    <property type="protein sequence ID" value="VTS05141.1"/>
    <property type="molecule type" value="Genomic_DNA"/>
</dbReference>
<dbReference type="Proteomes" id="UP000464378">
    <property type="component" value="Chromosome"/>
</dbReference>
<sequence>MKPFSRMTFSRRIWLAGLSCVGSLALIGAPASMLADDAQVVKSAEQQRIDVINKVRPSVVAIFDPAGQGGGSGVIIDPEGYALTNFHVVGQNRFVRCGLPDGILYDGVVVGLDRVGDVALVKLLPKKEGDKFPFSPMGDSDKLKPGEWSLAMGNPFLLATDFTPTVTFGLISGVNRYQYPSGSFLEYTDCIQFDTSINPGNSGGPLYNMQGELVGINGRGSFDKRSRINSGVGYAISINQIKNFLGHMYAGIDTDHATLGATVSTDEDDSAIPRMVIQQMLEDSDIARRGILPEDELVSFAGRPISSTNQYKNILGIYPKGWRLPMVVRRNEERRETLVRLMGLLPSERPQPMQPGRPQPAPGRPQPGQPMAPTKPQPESPAAKYFKAKPGFANYYFNEVQQQKLLAAFAKFGDFSQKTGAWTATGKYQMADRAGNLKFRIGEGNKMAGDAGTTQVSLSMNFDSQLDPLKPGLTSKDLQEPINSGGLMVALYHYRRLLTMGAKGFEGKFAHGGHEPFYPMPLTGDAPKNLRDLRIDTEVLLTEHGAVDGKWYFDRKDGKLLGFEIFVSDDDDPCEVFLHDYKPVNGVQLPHTLEVRYRDSRYAVLTISDYQLAEAAK</sequence>
<dbReference type="PRINTS" id="PR00834">
    <property type="entry name" value="PROTEASES2C"/>
</dbReference>
<gene>
    <name evidence="3" type="ORF">GMBLW1_00730</name>
</gene>
<dbReference type="InterPro" id="IPR001940">
    <property type="entry name" value="Peptidase_S1C"/>
</dbReference>
<organism evidence="3">
    <name type="scientific">Tuwongella immobilis</name>
    <dbReference type="NCBI Taxonomy" id="692036"/>
    <lineage>
        <taxon>Bacteria</taxon>
        <taxon>Pseudomonadati</taxon>
        <taxon>Planctomycetota</taxon>
        <taxon>Planctomycetia</taxon>
        <taxon>Gemmatales</taxon>
        <taxon>Gemmataceae</taxon>
        <taxon>Tuwongella</taxon>
    </lineage>
</organism>
<evidence type="ECO:0008006" key="5">
    <source>
        <dbReference type="Google" id="ProtNLM"/>
    </source>
</evidence>
<name>A0A6C2YRA6_9BACT</name>